<dbReference type="Gene3D" id="3.40.630.10">
    <property type="entry name" value="Zn peptidases"/>
    <property type="match status" value="2"/>
</dbReference>
<keyword evidence="4" id="KW-1185">Reference proteome</keyword>
<organism evidence="3 4">
    <name type="scientific">Aerolutibacter ruishenii</name>
    <dbReference type="NCBI Taxonomy" id="686800"/>
    <lineage>
        <taxon>Bacteria</taxon>
        <taxon>Pseudomonadati</taxon>
        <taxon>Pseudomonadota</taxon>
        <taxon>Gammaproteobacteria</taxon>
        <taxon>Lysobacterales</taxon>
        <taxon>Lysobacteraceae</taxon>
        <taxon>Aerolutibacter</taxon>
    </lineage>
</organism>
<keyword evidence="3" id="KW-0378">Hydrolase</keyword>
<comment type="caution">
    <text evidence="3">The sequence shown here is derived from an EMBL/GenBank/DDBJ whole genome shotgun (WGS) entry which is preliminary data.</text>
</comment>
<dbReference type="SUPFAM" id="SSF52025">
    <property type="entry name" value="PA domain"/>
    <property type="match status" value="1"/>
</dbReference>
<reference evidence="3 4" key="1">
    <citation type="journal article" date="2015" name="Stand. Genomic Sci.">
        <title>Genomic Encyclopedia of Bacterial and Archaeal Type Strains, Phase III: the genomes of soil and plant-associated and newly described type strains.</title>
        <authorList>
            <person name="Whitman W.B."/>
            <person name="Woyke T."/>
            <person name="Klenk H.P."/>
            <person name="Zhou Y."/>
            <person name="Lilburn T.G."/>
            <person name="Beck B.J."/>
            <person name="De Vos P."/>
            <person name="Vandamme P."/>
            <person name="Eisen J.A."/>
            <person name="Garrity G."/>
            <person name="Hugenholtz P."/>
            <person name="Kyrpides N.C."/>
        </authorList>
    </citation>
    <scope>NUCLEOTIDE SEQUENCE [LARGE SCALE GENOMIC DNA]</scope>
    <source>
        <strain evidence="3 4">CGMCC 1.10136</strain>
    </source>
</reference>
<dbReference type="SUPFAM" id="SSF53187">
    <property type="entry name" value="Zn-dependent exopeptidases"/>
    <property type="match status" value="1"/>
</dbReference>
<dbReference type="PANTHER" id="PTHR12147:SF26">
    <property type="entry name" value="PEPTIDASE M28 DOMAIN-CONTAINING PROTEIN"/>
    <property type="match status" value="1"/>
</dbReference>
<dbReference type="GO" id="GO:0006508">
    <property type="term" value="P:proteolysis"/>
    <property type="evidence" value="ECO:0007669"/>
    <property type="project" value="InterPro"/>
</dbReference>
<feature type="region of interest" description="Disordered" evidence="1">
    <location>
        <begin position="530"/>
        <end position="584"/>
    </location>
</feature>
<dbReference type="GO" id="GO:0004180">
    <property type="term" value="F:carboxypeptidase activity"/>
    <property type="evidence" value="ECO:0007669"/>
    <property type="project" value="UniProtKB-KW"/>
</dbReference>
<dbReference type="Pfam" id="PF04389">
    <property type="entry name" value="Peptidase_M28"/>
    <property type="match status" value="1"/>
</dbReference>
<dbReference type="OrthoDB" id="9778250at2"/>
<dbReference type="GO" id="GO:0008235">
    <property type="term" value="F:metalloexopeptidase activity"/>
    <property type="evidence" value="ECO:0007669"/>
    <property type="project" value="InterPro"/>
</dbReference>
<feature type="compositionally biased region" description="Basic and acidic residues" evidence="1">
    <location>
        <begin position="544"/>
        <end position="553"/>
    </location>
</feature>
<feature type="domain" description="Peptidase M28" evidence="2">
    <location>
        <begin position="306"/>
        <end position="524"/>
    </location>
</feature>
<dbReference type="InterPro" id="IPR007484">
    <property type="entry name" value="Peptidase_M28"/>
</dbReference>
<keyword evidence="3" id="KW-0121">Carboxypeptidase</keyword>
<dbReference type="Gene3D" id="3.50.30.30">
    <property type="match status" value="1"/>
</dbReference>
<name>A0A562M0H7_9GAMM</name>
<protein>
    <submittedName>
        <fullName evidence="3">Zn-dependent M28 family amino/carboxypeptidase</fullName>
    </submittedName>
</protein>
<dbReference type="PANTHER" id="PTHR12147">
    <property type="entry name" value="METALLOPEPTIDASE M28 FAMILY MEMBER"/>
    <property type="match status" value="1"/>
</dbReference>
<dbReference type="EMBL" id="VLKP01000002">
    <property type="protein sequence ID" value="TWI13445.1"/>
    <property type="molecule type" value="Genomic_DNA"/>
</dbReference>
<dbReference type="AlphaFoldDB" id="A0A562M0H7"/>
<keyword evidence="3" id="KW-0645">Protease</keyword>
<evidence type="ECO:0000313" key="4">
    <source>
        <dbReference type="Proteomes" id="UP000316471"/>
    </source>
</evidence>
<evidence type="ECO:0000256" key="1">
    <source>
        <dbReference type="SAM" id="MobiDB-lite"/>
    </source>
</evidence>
<evidence type="ECO:0000259" key="2">
    <source>
        <dbReference type="Pfam" id="PF04389"/>
    </source>
</evidence>
<sequence length="584" mass="60940">MPHATLMRASAGIVIAVAVLLAACQRPDDGSRAAQARIKADVGQLADDRMEGRRAGARGHERAAAYVAARFAQIGLQPAGDAEGYLQSVPLLRAVRERQGAALVLHRDGRDDTFVFAGEYLPAPDFNRTRSALTAPAVFVGQAVQDPGSGHDDFAGLDLHGRIAVVLNGAPGGMEHDARAYHGSLQRKLALLKAHGAVGAVLVNTRGDEAQRPWARVAADWRQPVLRLRCTDSACGGDGAAIDAFPELRAVASVSAAAAPRLFAGSGRAYGDLLDAADAGTLRGFALPGTMTLATHTRIMSLASPNVVGRLPGRGPLAAGHVVVTAHLDHIGIGTPVRGDAIHNGALDNALGVAVMLESAHALASTPSEGRSLLFVATTAEESGLLGAEWLVRHPPVPRAALVANLNLDMPLLLAPSNDVVAIGSGHSTLQAVVAAAARDIGVDVSPDPAPEQSMFERSDQYPFVRAGIPAVYLAGGIKGAGWGDDPAGAARTFMRERYHRPGDDASQPIQYADAARLSRLVSRIATRVAQASPPPRWNDGDFFGERFGRSGNHDPAASRDSGSDMASSARSTHDDTPRAPPLR</sequence>
<accession>A0A562M0H7</accession>
<dbReference type="Proteomes" id="UP000316471">
    <property type="component" value="Unassembled WGS sequence"/>
</dbReference>
<dbReference type="RefSeq" id="WP_158636255.1">
    <property type="nucleotide sequence ID" value="NZ_VLKP01000002.1"/>
</dbReference>
<dbReference type="InterPro" id="IPR045175">
    <property type="entry name" value="M28_fam"/>
</dbReference>
<dbReference type="InterPro" id="IPR046450">
    <property type="entry name" value="PA_dom_sf"/>
</dbReference>
<proteinExistence type="predicted"/>
<evidence type="ECO:0000313" key="3">
    <source>
        <dbReference type="EMBL" id="TWI13445.1"/>
    </source>
</evidence>
<gene>
    <name evidence="3" type="ORF">IP93_00607</name>
</gene>